<comment type="caution">
    <text evidence="2">The sequence shown here is derived from an EMBL/GenBank/DDBJ whole genome shotgun (WGS) entry which is preliminary data.</text>
</comment>
<reference evidence="2 5" key="2">
    <citation type="submission" date="2020-07" db="EMBL/GenBank/DDBJ databases">
        <title>Above-ground endophytic microbial communities from plants in different locations in the United States.</title>
        <authorList>
            <person name="Frank C."/>
        </authorList>
    </citation>
    <scope>NUCLEOTIDE SEQUENCE [LARGE SCALE GENOMIC DNA]</scope>
    <source>
        <strain evidence="2 5">WPL5_2</strain>
    </source>
</reference>
<keyword evidence="4" id="KW-1185">Reference proteome</keyword>
<organism evidence="2 5">
    <name type="scientific">Curtobacterium pusillum</name>
    <dbReference type="NCBI Taxonomy" id="69373"/>
    <lineage>
        <taxon>Bacteria</taxon>
        <taxon>Bacillati</taxon>
        <taxon>Actinomycetota</taxon>
        <taxon>Actinomycetes</taxon>
        <taxon>Micrococcales</taxon>
        <taxon>Microbacteriaceae</taxon>
        <taxon>Curtobacterium</taxon>
    </lineage>
</organism>
<evidence type="ECO:0000256" key="1">
    <source>
        <dbReference type="SAM" id="MobiDB-lite"/>
    </source>
</evidence>
<evidence type="ECO:0000313" key="2">
    <source>
        <dbReference type="EMBL" id="MBA8989891.1"/>
    </source>
</evidence>
<evidence type="ECO:0000313" key="3">
    <source>
        <dbReference type="EMBL" id="NUU12606.1"/>
    </source>
</evidence>
<reference evidence="3 4" key="1">
    <citation type="submission" date="2020-05" db="EMBL/GenBank/DDBJ databases">
        <title>Genome Sequencing of Type Strains.</title>
        <authorList>
            <person name="Lemaire J.F."/>
            <person name="Inderbitzin P."/>
            <person name="Gregorio O.A."/>
            <person name="Collins S.B."/>
            <person name="Wespe N."/>
            <person name="Knight-Connoni V."/>
        </authorList>
    </citation>
    <scope>NUCLEOTIDE SEQUENCE [LARGE SCALE GENOMIC DNA]</scope>
    <source>
        <strain evidence="3 4">ATCC 19096</strain>
    </source>
</reference>
<feature type="region of interest" description="Disordered" evidence="1">
    <location>
        <begin position="50"/>
        <end position="72"/>
    </location>
</feature>
<name>A0AAW3T3L2_9MICO</name>
<dbReference type="Proteomes" id="UP000573001">
    <property type="component" value="Unassembled WGS sequence"/>
</dbReference>
<dbReference type="Proteomes" id="UP000590225">
    <property type="component" value="Unassembled WGS sequence"/>
</dbReference>
<sequence length="188" mass="21445">MDYRTATREERAAEFIDFATKLHDGRYDYAHVPLGYVNGDTKVTIICPDHGPFEQTPREHRRVRETPWGPQRGQGCRDCRGFNAQAKIRRERFVAKALATHGDRYDYTDVVYLDARTDVTVNCSEHGAFSVRPDNHTCKYATGCPNCALTSHRSAPRSKKKSEEGQWRNRPAGTTTGRKRTPRSAETR</sequence>
<accession>A0AAW3T3L2</accession>
<proteinExistence type="predicted"/>
<feature type="region of interest" description="Disordered" evidence="1">
    <location>
        <begin position="150"/>
        <end position="188"/>
    </location>
</feature>
<feature type="compositionally biased region" description="Basic and acidic residues" evidence="1">
    <location>
        <begin position="56"/>
        <end position="65"/>
    </location>
</feature>
<dbReference type="EMBL" id="JACGXP010000001">
    <property type="protein sequence ID" value="MBA8989891.1"/>
    <property type="molecule type" value="Genomic_DNA"/>
</dbReference>
<dbReference type="EMBL" id="JABMCE010000046">
    <property type="protein sequence ID" value="NUU12606.1"/>
    <property type="molecule type" value="Genomic_DNA"/>
</dbReference>
<evidence type="ECO:0000313" key="4">
    <source>
        <dbReference type="Proteomes" id="UP000573001"/>
    </source>
</evidence>
<dbReference type="AlphaFoldDB" id="A0AAW3T3L2"/>
<evidence type="ECO:0000313" key="5">
    <source>
        <dbReference type="Proteomes" id="UP000590225"/>
    </source>
</evidence>
<dbReference type="RefSeq" id="WP_141399077.1">
    <property type="nucleotide sequence ID" value="NZ_BAAAWQ010000001.1"/>
</dbReference>
<protein>
    <submittedName>
        <fullName evidence="2">Uncharacterized protein</fullName>
    </submittedName>
</protein>
<gene>
    <name evidence="2" type="ORF">FHW23_001123</name>
    <name evidence="3" type="ORF">HP507_01940</name>
</gene>